<protein>
    <submittedName>
        <fullName evidence="1">DUF2071 domain-containing protein</fullName>
    </submittedName>
</protein>
<dbReference type="Pfam" id="PF09844">
    <property type="entry name" value="DUF2071"/>
    <property type="match status" value="1"/>
</dbReference>
<organism evidence="1 2">
    <name type="scientific">Chitinophaga silvatica</name>
    <dbReference type="NCBI Taxonomy" id="2282649"/>
    <lineage>
        <taxon>Bacteria</taxon>
        <taxon>Pseudomonadati</taxon>
        <taxon>Bacteroidota</taxon>
        <taxon>Chitinophagia</taxon>
        <taxon>Chitinophagales</taxon>
        <taxon>Chitinophagaceae</taxon>
        <taxon>Chitinophaga</taxon>
    </lineage>
</organism>
<dbReference type="OrthoDB" id="1421826at2"/>
<dbReference type="PANTHER" id="PTHR39186:SF1">
    <property type="entry name" value="DUF2071 DOMAIN-CONTAINING PROTEIN"/>
    <property type="match status" value="1"/>
</dbReference>
<comment type="caution">
    <text evidence="1">The sequence shown here is derived from an EMBL/GenBank/DDBJ whole genome shotgun (WGS) entry which is preliminary data.</text>
</comment>
<dbReference type="InterPro" id="IPR018644">
    <property type="entry name" value="DUF2071"/>
</dbReference>
<accession>A0A3E1YC89</accession>
<keyword evidence="2" id="KW-1185">Reference proteome</keyword>
<dbReference type="Proteomes" id="UP000260644">
    <property type="component" value="Unassembled WGS sequence"/>
</dbReference>
<reference evidence="1 2" key="1">
    <citation type="submission" date="2018-07" db="EMBL/GenBank/DDBJ databases">
        <title>Chitinophaga K2CV101002-2 sp. nov., isolated from a monsoon evergreen broad-leaved forest soil.</title>
        <authorList>
            <person name="Lv Y."/>
        </authorList>
    </citation>
    <scope>NUCLEOTIDE SEQUENCE [LARGE SCALE GENOMIC DNA]</scope>
    <source>
        <strain evidence="1 2">GDMCC 1.1288</strain>
    </source>
</reference>
<evidence type="ECO:0000313" key="2">
    <source>
        <dbReference type="Proteomes" id="UP000260644"/>
    </source>
</evidence>
<dbReference type="PANTHER" id="PTHR39186">
    <property type="entry name" value="DUF2071 FAMILY PROTEIN"/>
    <property type="match status" value="1"/>
</dbReference>
<dbReference type="EMBL" id="QPMM01000003">
    <property type="protein sequence ID" value="RFS23876.1"/>
    <property type="molecule type" value="Genomic_DNA"/>
</dbReference>
<dbReference type="RefSeq" id="WP_116975202.1">
    <property type="nucleotide sequence ID" value="NZ_QPMM01000003.1"/>
</dbReference>
<name>A0A3E1YC89_9BACT</name>
<proteinExistence type="predicted"/>
<dbReference type="AlphaFoldDB" id="A0A3E1YC89"/>
<gene>
    <name evidence="1" type="ORF">DVR12_08275</name>
</gene>
<evidence type="ECO:0000313" key="1">
    <source>
        <dbReference type="EMBL" id="RFS23876.1"/>
    </source>
</evidence>
<sequence length="240" mass="28000">MQPFLTANWKNLLLFNFEADPALLRPYLPAYTELDFFGGKTYLSLVGFLFEKTKLKGISVPAHQTFEEVNLRFYVRYKEAGKWKRGVAFIKELVPKPMITFVANTLYNEKYATLPMKHKWEFSDQAIEISYQWKLKDTWNFLTATANKESIAIEDNSENEFILEHYWGYTQINNKLSGEYEVKHPKWMVHPVRNFNYYCDTLNLYGEAFVPALQQPGSVILATGSEIEVMPGRKIRSIPL</sequence>